<organism evidence="3 4">
    <name type="scientific">Marinobacter mobilis</name>
    <dbReference type="NCBI Taxonomy" id="488533"/>
    <lineage>
        <taxon>Bacteria</taxon>
        <taxon>Pseudomonadati</taxon>
        <taxon>Pseudomonadota</taxon>
        <taxon>Gammaproteobacteria</taxon>
        <taxon>Pseudomonadales</taxon>
        <taxon>Marinobacteraceae</taxon>
        <taxon>Marinobacter</taxon>
    </lineage>
</organism>
<evidence type="ECO:0000259" key="2">
    <source>
        <dbReference type="Pfam" id="PF12697"/>
    </source>
</evidence>
<dbReference type="SUPFAM" id="SSF53474">
    <property type="entry name" value="alpha/beta-Hydrolases"/>
    <property type="match status" value="1"/>
</dbReference>
<feature type="region of interest" description="Disordered" evidence="1">
    <location>
        <begin position="1"/>
        <end position="22"/>
    </location>
</feature>
<sequence>MTIHMRNLTTATTASPSSQPHKVRQEALRLGLELYSRLSADGAARLIDRLAFTPQRLPMPSRYEYLLDQADSHTQLHHGAHTLPVYSWGDGPTILGVHGWSGAGIQFGAYIEPLVEAGYRVVLYDAPAHGRAQGERTDLYEMAEVLTRVAHHVGPLHGIIAHSVGALIAGRALVDGLAARKLVLLAPPANLSDVVDGLGKQLGLSASALSGHRRRMEARFGADVWSRLSLEQLAPQLMPQGLVVIDSDDREINEAESARVYHHWPDAGLLRTAGLGHHRLLWHPDAVEPVTDFLTR</sequence>
<dbReference type="InterPro" id="IPR000073">
    <property type="entry name" value="AB_hydrolase_1"/>
</dbReference>
<evidence type="ECO:0000256" key="1">
    <source>
        <dbReference type="SAM" id="MobiDB-lite"/>
    </source>
</evidence>
<dbReference type="EMBL" id="FNNE01000004">
    <property type="protein sequence ID" value="SDW82440.1"/>
    <property type="molecule type" value="Genomic_DNA"/>
</dbReference>
<keyword evidence="3" id="KW-0378">Hydrolase</keyword>
<feature type="domain" description="AB hydrolase-1" evidence="2">
    <location>
        <begin position="95"/>
        <end position="287"/>
    </location>
</feature>
<name>A0A1H2WP62_9GAMM</name>
<dbReference type="GO" id="GO:0016787">
    <property type="term" value="F:hydrolase activity"/>
    <property type="evidence" value="ECO:0007669"/>
    <property type="project" value="UniProtKB-KW"/>
</dbReference>
<dbReference type="InterPro" id="IPR029058">
    <property type="entry name" value="AB_hydrolase_fold"/>
</dbReference>
<dbReference type="AlphaFoldDB" id="A0A1H2WP62"/>
<dbReference type="Pfam" id="PF12697">
    <property type="entry name" value="Abhydrolase_6"/>
    <property type="match status" value="1"/>
</dbReference>
<dbReference type="RefSeq" id="WP_091812475.1">
    <property type="nucleotide sequence ID" value="NZ_FNNE01000004.1"/>
</dbReference>
<gene>
    <name evidence="3" type="ORF">SAMN04487960_104233</name>
</gene>
<dbReference type="OrthoDB" id="9785847at2"/>
<evidence type="ECO:0000313" key="3">
    <source>
        <dbReference type="EMBL" id="SDW82440.1"/>
    </source>
</evidence>
<keyword evidence="4" id="KW-1185">Reference proteome</keyword>
<dbReference type="Gene3D" id="3.40.50.1820">
    <property type="entry name" value="alpha/beta hydrolase"/>
    <property type="match status" value="1"/>
</dbReference>
<accession>A0A1H2WP62</accession>
<evidence type="ECO:0000313" key="4">
    <source>
        <dbReference type="Proteomes" id="UP000199675"/>
    </source>
</evidence>
<reference evidence="3 4" key="1">
    <citation type="submission" date="2016-10" db="EMBL/GenBank/DDBJ databases">
        <authorList>
            <person name="de Groot N.N."/>
        </authorList>
    </citation>
    <scope>NUCLEOTIDE SEQUENCE [LARGE SCALE GENOMIC DNA]</scope>
    <source>
        <strain evidence="3 4">CGMCC 1.7059</strain>
    </source>
</reference>
<protein>
    <submittedName>
        <fullName evidence="3">Alpha/beta hydrolase family protein</fullName>
    </submittedName>
</protein>
<dbReference type="STRING" id="488533.SAMN04487960_104233"/>
<dbReference type="Proteomes" id="UP000199675">
    <property type="component" value="Unassembled WGS sequence"/>
</dbReference>
<proteinExistence type="predicted"/>